<name>A0A2N6LIW8_9CYAN</name>
<dbReference type="EMBL" id="NMQE01000226">
    <property type="protein sequence ID" value="PMB24316.1"/>
    <property type="molecule type" value="Genomic_DNA"/>
</dbReference>
<dbReference type="AlphaFoldDB" id="A0A2N6LIW8"/>
<comment type="caution">
    <text evidence="1">The sequence shown here is derived from an EMBL/GenBank/DDBJ whole genome shotgun (WGS) entry which is preliminary data.</text>
</comment>
<gene>
    <name evidence="1" type="ORF">CEN46_08210</name>
</gene>
<dbReference type="Proteomes" id="UP000235081">
    <property type="component" value="Unassembled WGS sequence"/>
</dbReference>
<evidence type="ECO:0000313" key="2">
    <source>
        <dbReference type="Proteomes" id="UP000235081"/>
    </source>
</evidence>
<protein>
    <submittedName>
        <fullName evidence="1">Uncharacterized protein</fullName>
    </submittedName>
</protein>
<accession>A0A2N6LIW8</accession>
<reference evidence="1 2" key="1">
    <citation type="submission" date="2017-07" db="EMBL/GenBank/DDBJ databases">
        <title>Genomes of Fischerella (Mastigocladus) sp. strains.</title>
        <authorList>
            <person name="Miller S.R."/>
        </authorList>
    </citation>
    <scope>NUCLEOTIDE SEQUENCE [LARGE SCALE GENOMIC DNA]</scope>
    <source>
        <strain evidence="1 2">CCMEE 5318</strain>
    </source>
</reference>
<evidence type="ECO:0000313" key="1">
    <source>
        <dbReference type="EMBL" id="PMB24316.1"/>
    </source>
</evidence>
<proteinExistence type="predicted"/>
<organism evidence="1 2">
    <name type="scientific">Fischerella thermalis CCMEE 5318</name>
    <dbReference type="NCBI Taxonomy" id="2019666"/>
    <lineage>
        <taxon>Bacteria</taxon>
        <taxon>Bacillati</taxon>
        <taxon>Cyanobacteriota</taxon>
        <taxon>Cyanophyceae</taxon>
        <taxon>Nostocales</taxon>
        <taxon>Hapalosiphonaceae</taxon>
        <taxon>Fischerella</taxon>
    </lineage>
</organism>
<sequence>MPGAIIQGVQTDIVPTPNKLTTKSEDFLRNDLNDLTIRLDDRFDHGTHFFHRFECSTLISKYAGFSLQ</sequence>